<organism evidence="4 5">
    <name type="scientific">Mola mola</name>
    <name type="common">Ocean sunfish</name>
    <name type="synonym">Tetraodon mola</name>
    <dbReference type="NCBI Taxonomy" id="94237"/>
    <lineage>
        <taxon>Eukaryota</taxon>
        <taxon>Metazoa</taxon>
        <taxon>Chordata</taxon>
        <taxon>Craniata</taxon>
        <taxon>Vertebrata</taxon>
        <taxon>Euteleostomi</taxon>
        <taxon>Actinopterygii</taxon>
        <taxon>Neopterygii</taxon>
        <taxon>Teleostei</taxon>
        <taxon>Neoteleostei</taxon>
        <taxon>Acanthomorphata</taxon>
        <taxon>Eupercaria</taxon>
        <taxon>Tetraodontiformes</taxon>
        <taxon>Molidae</taxon>
        <taxon>Mola</taxon>
    </lineage>
</organism>
<dbReference type="STRING" id="94237.ENSMMOP00000004445"/>
<feature type="region of interest" description="Disordered" evidence="2">
    <location>
        <begin position="147"/>
        <end position="189"/>
    </location>
</feature>
<reference evidence="4" key="1">
    <citation type="submission" date="2025-08" db="UniProtKB">
        <authorList>
            <consortium name="Ensembl"/>
        </authorList>
    </citation>
    <scope>IDENTIFICATION</scope>
</reference>
<keyword evidence="1" id="KW-0175">Coiled coil</keyword>
<dbReference type="Proteomes" id="UP000261620">
    <property type="component" value="Unplaced"/>
</dbReference>
<feature type="chain" id="PRO_5018543013" evidence="3">
    <location>
        <begin position="21"/>
        <end position="238"/>
    </location>
</feature>
<evidence type="ECO:0000313" key="5">
    <source>
        <dbReference type="Proteomes" id="UP000261620"/>
    </source>
</evidence>
<reference evidence="4" key="2">
    <citation type="submission" date="2025-09" db="UniProtKB">
        <authorList>
            <consortium name="Ensembl"/>
        </authorList>
    </citation>
    <scope>IDENTIFICATION</scope>
</reference>
<dbReference type="Ensembl" id="ENSMMOT00000004524.1">
    <property type="protein sequence ID" value="ENSMMOP00000004445.1"/>
    <property type="gene ID" value="ENSMMOG00000003543.1"/>
</dbReference>
<dbReference type="OMA" id="KGSANEC"/>
<evidence type="ECO:0000256" key="2">
    <source>
        <dbReference type="SAM" id="MobiDB-lite"/>
    </source>
</evidence>
<accession>A0A3Q4AJT3</accession>
<name>A0A3Q4AJT3_MOLML</name>
<keyword evidence="3" id="KW-0732">Signal</keyword>
<evidence type="ECO:0000256" key="1">
    <source>
        <dbReference type="SAM" id="Coils"/>
    </source>
</evidence>
<feature type="coiled-coil region" evidence="1">
    <location>
        <begin position="49"/>
        <end position="90"/>
    </location>
</feature>
<sequence>MKVQLLIPLTLLLCIALVLFINSRQVQLEKEGKRGTFVDIKLRVNTDVLQEYKRDDAEMSNKLNEAEAQQKTLEEEVKASEAAVDKAKQDRDGCQGEQVGRDAHGFELAVESWNTEKATLNEKLAKESPVCAFVKVQSDMAKKLCGERAKAEAPKEEEAKAEAPKEEEAKAEAPKEEEAKAPNKKGVEGSAPKKDIWCYNLCFRSRTPHTFKQQLYWVTWFGRRWDPNGGISICWSGC</sequence>
<protein>
    <submittedName>
        <fullName evidence="4">Uncharacterized protein</fullName>
    </submittedName>
</protein>
<feature type="signal peptide" evidence="3">
    <location>
        <begin position="1"/>
        <end position="20"/>
    </location>
</feature>
<keyword evidence="5" id="KW-1185">Reference proteome</keyword>
<evidence type="ECO:0000256" key="3">
    <source>
        <dbReference type="SAM" id="SignalP"/>
    </source>
</evidence>
<proteinExistence type="predicted"/>
<dbReference type="AlphaFoldDB" id="A0A3Q4AJT3"/>
<evidence type="ECO:0000313" key="4">
    <source>
        <dbReference type="Ensembl" id="ENSMMOP00000004445.1"/>
    </source>
</evidence>